<reference evidence="2 3" key="1">
    <citation type="submission" date="2018-11" db="EMBL/GenBank/DDBJ databases">
        <title>Genomic analysis of Haloarcula hispanica CBA1121.</title>
        <authorList>
            <person name="Kim Y.B."/>
            <person name="Roh S.W."/>
        </authorList>
    </citation>
    <scope>NUCLEOTIDE SEQUENCE [LARGE SCALE GENOMIC DNA]</scope>
    <source>
        <strain evidence="2 3">CBA1121</strain>
    </source>
</reference>
<dbReference type="Proteomes" id="UP000326244">
    <property type="component" value="Unassembled WGS sequence"/>
</dbReference>
<keyword evidence="1" id="KW-0812">Transmembrane</keyword>
<accession>A0A5J5LEM9</accession>
<proteinExistence type="predicted"/>
<comment type="caution">
    <text evidence="2">The sequence shown here is derived from an EMBL/GenBank/DDBJ whole genome shotgun (WGS) entry which is preliminary data.</text>
</comment>
<keyword evidence="1" id="KW-1133">Transmembrane helix</keyword>
<evidence type="ECO:0000313" key="3">
    <source>
        <dbReference type="Proteomes" id="UP000326244"/>
    </source>
</evidence>
<evidence type="ECO:0000313" key="2">
    <source>
        <dbReference type="EMBL" id="KAA9404702.1"/>
    </source>
</evidence>
<dbReference type="AlphaFoldDB" id="A0A5J5LEM9"/>
<sequence>MPEYSWGLFGLLALAQFIGTGMYVRYLTDRPEIPDMLVSLLFVIVGAVVGLIWTVQWALIVMLSGAVTNVWNE</sequence>
<gene>
    <name evidence="2" type="ORF">EGO51_18535</name>
</gene>
<evidence type="ECO:0000256" key="1">
    <source>
        <dbReference type="SAM" id="Phobius"/>
    </source>
</evidence>
<feature type="transmembrane region" description="Helical" evidence="1">
    <location>
        <begin position="36"/>
        <end position="63"/>
    </location>
</feature>
<protein>
    <submittedName>
        <fullName evidence="2">Uncharacterized protein</fullName>
    </submittedName>
</protein>
<dbReference type="EMBL" id="RQWK01000003">
    <property type="protein sequence ID" value="KAA9404702.1"/>
    <property type="molecule type" value="Genomic_DNA"/>
</dbReference>
<dbReference type="RefSeq" id="WP_151104254.1">
    <property type="nucleotide sequence ID" value="NZ_RQWK01000003.1"/>
</dbReference>
<name>A0A5J5LEM9_HALHI</name>
<keyword evidence="1" id="KW-0472">Membrane</keyword>
<feature type="transmembrane region" description="Helical" evidence="1">
    <location>
        <begin position="6"/>
        <end position="24"/>
    </location>
</feature>
<organism evidence="2 3">
    <name type="scientific">Haloarcula hispanica</name>
    <dbReference type="NCBI Taxonomy" id="51589"/>
    <lineage>
        <taxon>Archaea</taxon>
        <taxon>Methanobacteriati</taxon>
        <taxon>Methanobacteriota</taxon>
        <taxon>Stenosarchaea group</taxon>
        <taxon>Halobacteria</taxon>
        <taxon>Halobacteriales</taxon>
        <taxon>Haloarculaceae</taxon>
        <taxon>Haloarcula</taxon>
    </lineage>
</organism>